<dbReference type="STRING" id="1237149.C900_05737"/>
<dbReference type="EMBL" id="AMZN01000009">
    <property type="protein sequence ID" value="ELR73102.1"/>
    <property type="molecule type" value="Genomic_DNA"/>
</dbReference>
<name>L8K0W2_9BACT</name>
<protein>
    <submittedName>
        <fullName evidence="1">Uncharacterized protein</fullName>
    </submittedName>
</protein>
<comment type="caution">
    <text evidence="1">The sequence shown here is derived from an EMBL/GenBank/DDBJ whole genome shotgun (WGS) entry which is preliminary data.</text>
</comment>
<organism evidence="1 2">
    <name type="scientific">Fulvivirga imtechensis AK7</name>
    <dbReference type="NCBI Taxonomy" id="1237149"/>
    <lineage>
        <taxon>Bacteria</taxon>
        <taxon>Pseudomonadati</taxon>
        <taxon>Bacteroidota</taxon>
        <taxon>Cytophagia</taxon>
        <taxon>Cytophagales</taxon>
        <taxon>Fulvivirgaceae</taxon>
        <taxon>Fulvivirga</taxon>
    </lineage>
</organism>
<dbReference type="OrthoDB" id="981171at2"/>
<dbReference type="Proteomes" id="UP000011135">
    <property type="component" value="Unassembled WGS sequence"/>
</dbReference>
<evidence type="ECO:0000313" key="2">
    <source>
        <dbReference type="Proteomes" id="UP000011135"/>
    </source>
</evidence>
<evidence type="ECO:0000313" key="1">
    <source>
        <dbReference type="EMBL" id="ELR73102.1"/>
    </source>
</evidence>
<sequence length="91" mass="10779">MVQLEDLEILLRKITARHNDRFKVECLYSDGQGNTILMISFYNMQSKIFGRIAFQKETGEVRKCVYKNQRFRDAHNIVDALLDVYNYQRSA</sequence>
<dbReference type="AlphaFoldDB" id="L8K0W2"/>
<gene>
    <name evidence="1" type="ORF">C900_05737</name>
</gene>
<reference evidence="1 2" key="1">
    <citation type="submission" date="2012-12" db="EMBL/GenBank/DDBJ databases">
        <title>Genome assembly of Fulvivirga imtechensis AK7.</title>
        <authorList>
            <person name="Nupur N."/>
            <person name="Khatri I."/>
            <person name="Kumar R."/>
            <person name="Subramanian S."/>
            <person name="Pinnaka A."/>
        </authorList>
    </citation>
    <scope>NUCLEOTIDE SEQUENCE [LARGE SCALE GENOMIC DNA]</scope>
    <source>
        <strain evidence="1 2">AK7</strain>
    </source>
</reference>
<dbReference type="RefSeq" id="WP_009578272.1">
    <property type="nucleotide sequence ID" value="NZ_AMZN01000009.1"/>
</dbReference>
<keyword evidence="2" id="KW-1185">Reference proteome</keyword>
<accession>L8K0W2</accession>
<proteinExistence type="predicted"/>